<dbReference type="AlphaFoldDB" id="A0A9R0SNK9"/>
<name>A0A9R0SNK9_TRITD</name>
<reference evidence="1 2" key="1">
    <citation type="submission" date="2017-09" db="EMBL/GenBank/DDBJ databases">
        <authorList>
            <consortium name="International Durum Wheat Genome Sequencing Consortium (IDWGSC)"/>
            <person name="Milanesi L."/>
        </authorList>
    </citation>
    <scope>NUCLEOTIDE SEQUENCE [LARGE SCALE GENOMIC DNA]</scope>
    <source>
        <strain evidence="2">cv. Svevo</strain>
    </source>
</reference>
<dbReference type="Gramene" id="TRITD4Av1G220650.1">
    <property type="protein sequence ID" value="TRITD4Av1G220650.1"/>
    <property type="gene ID" value="TRITD4Av1G220650"/>
</dbReference>
<protein>
    <submittedName>
        <fullName evidence="1">Uncharacterized protein</fullName>
    </submittedName>
</protein>
<evidence type="ECO:0000313" key="2">
    <source>
        <dbReference type="Proteomes" id="UP000324705"/>
    </source>
</evidence>
<accession>A0A9R0SNK9</accession>
<gene>
    <name evidence="1" type="ORF">TRITD_4Av1G220650</name>
</gene>
<sequence length="152" mass="16684">MDILHERFYPNRGSLKYARVITRSLQSSPPDFDPVLLASLDIAQSRRLSSFLKYAVSELNSINGHLGQAGVGAATRFRELRALNENADDFLQRVALQYGLTRGVLAAGLAHLHQAIAAATDLITRFNEEPTAVRHLFTAFTSSGPLGTYLIT</sequence>
<organism evidence="1 2">
    <name type="scientific">Triticum turgidum subsp. durum</name>
    <name type="common">Durum wheat</name>
    <name type="synonym">Triticum durum</name>
    <dbReference type="NCBI Taxonomy" id="4567"/>
    <lineage>
        <taxon>Eukaryota</taxon>
        <taxon>Viridiplantae</taxon>
        <taxon>Streptophyta</taxon>
        <taxon>Embryophyta</taxon>
        <taxon>Tracheophyta</taxon>
        <taxon>Spermatophyta</taxon>
        <taxon>Magnoliopsida</taxon>
        <taxon>Liliopsida</taxon>
        <taxon>Poales</taxon>
        <taxon>Poaceae</taxon>
        <taxon>BOP clade</taxon>
        <taxon>Pooideae</taxon>
        <taxon>Triticodae</taxon>
        <taxon>Triticeae</taxon>
        <taxon>Triticinae</taxon>
        <taxon>Triticum</taxon>
    </lineage>
</organism>
<dbReference type="EMBL" id="LT934117">
    <property type="protein sequence ID" value="VAH97447.1"/>
    <property type="molecule type" value="Genomic_DNA"/>
</dbReference>
<dbReference type="Proteomes" id="UP000324705">
    <property type="component" value="Chromosome 4A"/>
</dbReference>
<keyword evidence="2" id="KW-1185">Reference proteome</keyword>
<proteinExistence type="predicted"/>
<evidence type="ECO:0000313" key="1">
    <source>
        <dbReference type="EMBL" id="VAH97447.1"/>
    </source>
</evidence>